<dbReference type="Gene3D" id="3.10.10.10">
    <property type="entry name" value="HIV Type 1 Reverse Transcriptase, subunit A, domain 1"/>
    <property type="match status" value="1"/>
</dbReference>
<sequence length="58" mass="6794">MERKKPYIYRIPEAFKTKINEEVEELLKSRLIEESNAEIAHPVVCISKKGGNIRCLDY</sequence>
<dbReference type="Proteomes" id="UP000054359">
    <property type="component" value="Unassembled WGS sequence"/>
</dbReference>
<feature type="non-terminal residue" evidence="1">
    <location>
        <position position="58"/>
    </location>
</feature>
<dbReference type="GO" id="GO:0071897">
    <property type="term" value="P:DNA biosynthetic process"/>
    <property type="evidence" value="ECO:0007669"/>
    <property type="project" value="UniProtKB-ARBA"/>
</dbReference>
<evidence type="ECO:0000313" key="2">
    <source>
        <dbReference type="Proteomes" id="UP000054359"/>
    </source>
</evidence>
<proteinExistence type="predicted"/>
<keyword evidence="2" id="KW-1185">Reference proteome</keyword>
<evidence type="ECO:0000313" key="1">
    <source>
        <dbReference type="EMBL" id="KFM60639.1"/>
    </source>
</evidence>
<dbReference type="OrthoDB" id="6435366at2759"/>
<protein>
    <submittedName>
        <fullName evidence="1">Uncharacterized protein</fullName>
    </submittedName>
</protein>
<name>A0A087T6A0_STEMI</name>
<reference evidence="1 2" key="1">
    <citation type="submission" date="2013-11" db="EMBL/GenBank/DDBJ databases">
        <title>Genome sequencing of Stegodyphus mimosarum.</title>
        <authorList>
            <person name="Bechsgaard J."/>
        </authorList>
    </citation>
    <scope>NUCLEOTIDE SEQUENCE [LARGE SCALE GENOMIC DNA]</scope>
</reference>
<gene>
    <name evidence="1" type="ORF">X975_26333</name>
</gene>
<dbReference type="AlphaFoldDB" id="A0A087T6A0"/>
<organism evidence="1 2">
    <name type="scientific">Stegodyphus mimosarum</name>
    <name type="common">African social velvet spider</name>
    <dbReference type="NCBI Taxonomy" id="407821"/>
    <lineage>
        <taxon>Eukaryota</taxon>
        <taxon>Metazoa</taxon>
        <taxon>Ecdysozoa</taxon>
        <taxon>Arthropoda</taxon>
        <taxon>Chelicerata</taxon>
        <taxon>Arachnida</taxon>
        <taxon>Araneae</taxon>
        <taxon>Araneomorphae</taxon>
        <taxon>Entelegynae</taxon>
        <taxon>Eresoidea</taxon>
        <taxon>Eresidae</taxon>
        <taxon>Stegodyphus</taxon>
    </lineage>
</organism>
<dbReference type="EMBL" id="KK113639">
    <property type="protein sequence ID" value="KFM60639.1"/>
    <property type="molecule type" value="Genomic_DNA"/>
</dbReference>
<accession>A0A087T6A0</accession>
<dbReference type="SUPFAM" id="SSF56672">
    <property type="entry name" value="DNA/RNA polymerases"/>
    <property type="match status" value="1"/>
</dbReference>
<dbReference type="InterPro" id="IPR043502">
    <property type="entry name" value="DNA/RNA_pol_sf"/>
</dbReference>